<evidence type="ECO:0000313" key="13">
    <source>
        <dbReference type="WBParaSite" id="MBELARI_LOCUS464.1"/>
    </source>
</evidence>
<dbReference type="PROSITE" id="PS50290">
    <property type="entry name" value="PI3_4_KINASE_3"/>
    <property type="match status" value="1"/>
</dbReference>
<evidence type="ECO:0000259" key="11">
    <source>
        <dbReference type="PROSITE" id="PS50290"/>
    </source>
</evidence>
<dbReference type="GO" id="GO:0046854">
    <property type="term" value="P:phosphatidylinositol phosphate biosynthetic process"/>
    <property type="evidence" value="ECO:0007669"/>
    <property type="project" value="UniProtKB-UniRule"/>
</dbReference>
<dbReference type="Proteomes" id="UP000887575">
    <property type="component" value="Unassembled WGS sequence"/>
</dbReference>
<sequence length="219" mass="24183">MTEYLIIEEMFSDDGDSEAPSSRKHRTTKLGGATYQSVSFSVSESEGDFGDENVCLINKKKPMKGEERAPLLHRPVGGGAPGPSESAGRLFEDARLGRSSCTTEEEEPANEDPIVADEYGTISGGDDFRSAIEEAIRAIHHGVFPERIAQGSSGSYFVKNTQGKIVGVFKPKNEEPYGHLNPKWLKWLHKVFLPCCFGRSCLVPNQRKRANHLKMRALV</sequence>
<dbReference type="GO" id="GO:0005802">
    <property type="term" value="C:trans-Golgi network"/>
    <property type="evidence" value="ECO:0007669"/>
    <property type="project" value="TreeGrafter"/>
</dbReference>
<feature type="domain" description="PI3K/PI4K catalytic" evidence="11">
    <location>
        <begin position="142"/>
        <end position="219"/>
    </location>
</feature>
<keyword evidence="3" id="KW-1003">Cell membrane</keyword>
<keyword evidence="5 9" id="KW-0547">Nucleotide-binding</keyword>
<keyword evidence="6 9" id="KW-0418">Kinase</keyword>
<evidence type="ECO:0000256" key="10">
    <source>
        <dbReference type="SAM" id="MobiDB-lite"/>
    </source>
</evidence>
<keyword evidence="4 9" id="KW-0808">Transferase</keyword>
<evidence type="ECO:0000256" key="3">
    <source>
        <dbReference type="ARBA" id="ARBA00022475"/>
    </source>
</evidence>
<dbReference type="GO" id="GO:0005768">
    <property type="term" value="C:endosome"/>
    <property type="evidence" value="ECO:0007669"/>
    <property type="project" value="TreeGrafter"/>
</dbReference>
<keyword evidence="7 9" id="KW-0067">ATP-binding</keyword>
<evidence type="ECO:0000256" key="8">
    <source>
        <dbReference type="ARBA" id="ARBA00023136"/>
    </source>
</evidence>
<dbReference type="WBParaSite" id="MBELARI_LOCUS464.1">
    <property type="protein sequence ID" value="MBELARI_LOCUS464.1"/>
    <property type="gene ID" value="MBELARI_LOCUS464"/>
</dbReference>
<keyword evidence="8 9" id="KW-0472">Membrane</keyword>
<dbReference type="InterPro" id="IPR000403">
    <property type="entry name" value="PI3/4_kinase_cat_dom"/>
</dbReference>
<comment type="subcellular location">
    <subcellularLocation>
        <location evidence="1">Cell membrane</location>
    </subcellularLocation>
    <subcellularLocation>
        <location evidence="9">Membrane</location>
        <topology evidence="9">Peripheral membrane protein</topology>
    </subcellularLocation>
</comment>
<organism evidence="12 13">
    <name type="scientific">Mesorhabditis belari</name>
    <dbReference type="NCBI Taxonomy" id="2138241"/>
    <lineage>
        <taxon>Eukaryota</taxon>
        <taxon>Metazoa</taxon>
        <taxon>Ecdysozoa</taxon>
        <taxon>Nematoda</taxon>
        <taxon>Chromadorea</taxon>
        <taxon>Rhabditida</taxon>
        <taxon>Rhabditina</taxon>
        <taxon>Rhabditomorpha</taxon>
        <taxon>Rhabditoidea</taxon>
        <taxon>Rhabditidae</taxon>
        <taxon>Mesorhabditinae</taxon>
        <taxon>Mesorhabditis</taxon>
    </lineage>
</organism>
<dbReference type="GO" id="GO:0005765">
    <property type="term" value="C:lysosomal membrane"/>
    <property type="evidence" value="ECO:0007669"/>
    <property type="project" value="TreeGrafter"/>
</dbReference>
<dbReference type="GO" id="GO:0004430">
    <property type="term" value="F:1-phosphatidylinositol 4-kinase activity"/>
    <property type="evidence" value="ECO:0007669"/>
    <property type="project" value="UniProtKB-UniRule"/>
</dbReference>
<reference evidence="13" key="1">
    <citation type="submission" date="2024-02" db="UniProtKB">
        <authorList>
            <consortium name="WormBaseParasite"/>
        </authorList>
    </citation>
    <scope>IDENTIFICATION</scope>
</reference>
<name>A0AAF3FCP3_9BILA</name>
<comment type="catalytic activity">
    <reaction evidence="9">
        <text>a 1,2-diacyl-sn-glycero-3-phospho-(1D-myo-inositol) + ATP = a 1,2-diacyl-sn-glycero-3-phospho-(1D-myo-inositol 4-phosphate) + ADP + H(+)</text>
        <dbReference type="Rhea" id="RHEA:19877"/>
        <dbReference type="ChEBI" id="CHEBI:15378"/>
        <dbReference type="ChEBI" id="CHEBI:30616"/>
        <dbReference type="ChEBI" id="CHEBI:57880"/>
        <dbReference type="ChEBI" id="CHEBI:58178"/>
        <dbReference type="ChEBI" id="CHEBI:456216"/>
        <dbReference type="EC" id="2.7.1.67"/>
    </reaction>
</comment>
<dbReference type="GO" id="GO:0007032">
    <property type="term" value="P:endosome organization"/>
    <property type="evidence" value="ECO:0007669"/>
    <property type="project" value="TreeGrafter"/>
</dbReference>
<evidence type="ECO:0000256" key="7">
    <source>
        <dbReference type="ARBA" id="ARBA00022840"/>
    </source>
</evidence>
<dbReference type="GO" id="GO:0007030">
    <property type="term" value="P:Golgi organization"/>
    <property type="evidence" value="ECO:0007669"/>
    <property type="project" value="TreeGrafter"/>
</dbReference>
<evidence type="ECO:0000256" key="1">
    <source>
        <dbReference type="ARBA" id="ARBA00004236"/>
    </source>
</evidence>
<comment type="similarity">
    <text evidence="2 9">Belongs to the PI3/PI4-kinase family. Type II PI4K subfamily.</text>
</comment>
<evidence type="ECO:0000256" key="2">
    <source>
        <dbReference type="ARBA" id="ARBA00008941"/>
    </source>
</evidence>
<protein>
    <recommendedName>
        <fullName evidence="9">Phosphatidylinositol 4-kinase type 2</fullName>
        <ecNumber evidence="9">2.7.1.67</ecNumber>
    </recommendedName>
</protein>
<evidence type="ECO:0000256" key="5">
    <source>
        <dbReference type="ARBA" id="ARBA00022741"/>
    </source>
</evidence>
<feature type="region of interest" description="Disordered" evidence="10">
    <location>
        <begin position="70"/>
        <end position="89"/>
    </location>
</feature>
<dbReference type="EC" id="2.7.1.67" evidence="9"/>
<feature type="region of interest" description="Disordered" evidence="10">
    <location>
        <begin position="11"/>
        <end position="30"/>
    </location>
</feature>
<evidence type="ECO:0000313" key="12">
    <source>
        <dbReference type="Proteomes" id="UP000887575"/>
    </source>
</evidence>
<keyword evidence="12" id="KW-1185">Reference proteome</keyword>
<dbReference type="PANTHER" id="PTHR12865:SF1">
    <property type="entry name" value="PHOSPHATIDYLINOSITOL 4-KINASE TYPE 2"/>
    <property type="match status" value="1"/>
</dbReference>
<dbReference type="GO" id="GO:0005524">
    <property type="term" value="F:ATP binding"/>
    <property type="evidence" value="ECO:0007669"/>
    <property type="project" value="UniProtKB-UniRule"/>
</dbReference>
<dbReference type="PANTHER" id="PTHR12865">
    <property type="entry name" value="PHOSPHATIDYLINOSITOL 4-KINASE TYPE-II"/>
    <property type="match status" value="1"/>
</dbReference>
<dbReference type="InterPro" id="IPR039756">
    <property type="entry name" value="Lsb6/PI4K2"/>
</dbReference>
<evidence type="ECO:0000256" key="4">
    <source>
        <dbReference type="ARBA" id="ARBA00022679"/>
    </source>
</evidence>
<dbReference type="AlphaFoldDB" id="A0AAF3FCP3"/>
<evidence type="ECO:0000256" key="9">
    <source>
        <dbReference type="RuleBase" id="RU367084"/>
    </source>
</evidence>
<accession>A0AAF3FCP3</accession>
<proteinExistence type="inferred from homology"/>
<evidence type="ECO:0000256" key="6">
    <source>
        <dbReference type="ARBA" id="ARBA00022777"/>
    </source>
</evidence>
<dbReference type="GO" id="GO:0005886">
    <property type="term" value="C:plasma membrane"/>
    <property type="evidence" value="ECO:0007669"/>
    <property type="project" value="UniProtKB-SubCell"/>
</dbReference>